<dbReference type="InterPro" id="IPR036188">
    <property type="entry name" value="FAD/NAD-bd_sf"/>
</dbReference>
<organism evidence="9 10">
    <name type="scientific">Citricoccus muralis</name>
    <dbReference type="NCBI Taxonomy" id="169134"/>
    <lineage>
        <taxon>Bacteria</taxon>
        <taxon>Bacillati</taxon>
        <taxon>Actinomycetota</taxon>
        <taxon>Actinomycetes</taxon>
        <taxon>Micrococcales</taxon>
        <taxon>Micrococcaceae</taxon>
        <taxon>Citricoccus</taxon>
    </lineage>
</organism>
<dbReference type="Gene3D" id="3.50.50.60">
    <property type="entry name" value="FAD/NAD(P)-binding domain"/>
    <property type="match status" value="2"/>
</dbReference>
<feature type="compositionally biased region" description="Basic and acidic residues" evidence="8">
    <location>
        <begin position="236"/>
        <end position="246"/>
    </location>
</feature>
<keyword evidence="3" id="KW-0285">Flavoprotein</keyword>
<dbReference type="PANTHER" id="PTHR43098:SF3">
    <property type="entry name" value="L-ORNITHINE N(5)-MONOOXYGENASE-RELATED"/>
    <property type="match status" value="1"/>
</dbReference>
<evidence type="ECO:0000313" key="10">
    <source>
        <dbReference type="Proteomes" id="UP000256727"/>
    </source>
</evidence>
<dbReference type="OrthoDB" id="5168853at2"/>
<keyword evidence="5" id="KW-0521">NADP</keyword>
<evidence type="ECO:0000256" key="6">
    <source>
        <dbReference type="ARBA" id="ARBA00023002"/>
    </source>
</evidence>
<protein>
    <submittedName>
        <fullName evidence="9">Cyclohexanone monooxygenase</fullName>
    </submittedName>
</protein>
<evidence type="ECO:0000256" key="2">
    <source>
        <dbReference type="ARBA" id="ARBA00010139"/>
    </source>
</evidence>
<dbReference type="EMBL" id="QREH01000001">
    <property type="protein sequence ID" value="REE04792.1"/>
    <property type="molecule type" value="Genomic_DNA"/>
</dbReference>
<evidence type="ECO:0000256" key="3">
    <source>
        <dbReference type="ARBA" id="ARBA00022630"/>
    </source>
</evidence>
<dbReference type="InterPro" id="IPR020946">
    <property type="entry name" value="Flavin_mOase-like"/>
</dbReference>
<evidence type="ECO:0000256" key="8">
    <source>
        <dbReference type="SAM" id="MobiDB-lite"/>
    </source>
</evidence>
<feature type="region of interest" description="Disordered" evidence="8">
    <location>
        <begin position="235"/>
        <end position="277"/>
    </location>
</feature>
<dbReference type="GO" id="GO:0050660">
    <property type="term" value="F:flavin adenine dinucleotide binding"/>
    <property type="evidence" value="ECO:0007669"/>
    <property type="project" value="InterPro"/>
</dbReference>
<name>A0A3D9LF44_9MICC</name>
<evidence type="ECO:0000256" key="1">
    <source>
        <dbReference type="ARBA" id="ARBA00001974"/>
    </source>
</evidence>
<keyword evidence="6" id="KW-0560">Oxidoreductase</keyword>
<dbReference type="InterPro" id="IPR050775">
    <property type="entry name" value="FAD-binding_Monooxygenases"/>
</dbReference>
<dbReference type="GO" id="GO:0004499">
    <property type="term" value="F:N,N-dimethylaniline monooxygenase activity"/>
    <property type="evidence" value="ECO:0007669"/>
    <property type="project" value="InterPro"/>
</dbReference>
<accession>A0A3D9LF44</accession>
<dbReference type="RefSeq" id="WP_115932664.1">
    <property type="nucleotide sequence ID" value="NZ_QREH01000001.1"/>
</dbReference>
<dbReference type="PANTHER" id="PTHR43098">
    <property type="entry name" value="L-ORNITHINE N(5)-MONOOXYGENASE-RELATED"/>
    <property type="match status" value="1"/>
</dbReference>
<dbReference type="PRINTS" id="PR00411">
    <property type="entry name" value="PNDRDTASEI"/>
</dbReference>
<evidence type="ECO:0000256" key="7">
    <source>
        <dbReference type="ARBA" id="ARBA00023033"/>
    </source>
</evidence>
<comment type="similarity">
    <text evidence="2">Belongs to the FAD-binding monooxygenase family.</text>
</comment>
<keyword evidence="4" id="KW-0274">FAD</keyword>
<comment type="caution">
    <text evidence="9">The sequence shown here is derived from an EMBL/GenBank/DDBJ whole genome shotgun (WGS) entry which is preliminary data.</text>
</comment>
<evidence type="ECO:0000256" key="5">
    <source>
        <dbReference type="ARBA" id="ARBA00022857"/>
    </source>
</evidence>
<dbReference type="AlphaFoldDB" id="A0A3D9LF44"/>
<dbReference type="Proteomes" id="UP000256727">
    <property type="component" value="Unassembled WGS sequence"/>
</dbReference>
<keyword evidence="7 9" id="KW-0503">Monooxygenase</keyword>
<dbReference type="SUPFAM" id="SSF51905">
    <property type="entry name" value="FAD/NAD(P)-binding domain"/>
    <property type="match status" value="3"/>
</dbReference>
<reference evidence="9 10" key="1">
    <citation type="submission" date="2018-07" db="EMBL/GenBank/DDBJ databases">
        <title>Sequencing the genomes of 1000 actinobacteria strains.</title>
        <authorList>
            <person name="Klenk H.-P."/>
        </authorList>
    </citation>
    <scope>NUCLEOTIDE SEQUENCE [LARGE SCALE GENOMIC DNA]</scope>
    <source>
        <strain evidence="9 10">DSM 14442</strain>
    </source>
</reference>
<keyword evidence="10" id="KW-1185">Reference proteome</keyword>
<evidence type="ECO:0000313" key="9">
    <source>
        <dbReference type="EMBL" id="REE04792.1"/>
    </source>
</evidence>
<comment type="cofactor">
    <cofactor evidence="1">
        <name>FAD</name>
        <dbReference type="ChEBI" id="CHEBI:57692"/>
    </cofactor>
</comment>
<sequence>MSTESIQQHDAPLDQHYDAVIVGAGFAGISSLFHLRKIGLKAIILEASEGVGGTWFNNRYPGARCDIESLDYSLSLSESIQQEWKWPERYSDSRSIQNYLDYTVDELELRENIRLRTTVTDATYDEMKNRWTTTTGDGSNVGSKFLVLATGVLSAAQMPEFPGHDLFTGRILHTASWPKDSVDFTNRRVAVIGTGSSATQLIPLVAEQASQLTVFQRTANFVMPARNGALEAATDQEWKSRYAERRAKARASSNGHNQEPPHGPGKNLSSSERDRELESRWEAGGLNMMRAFTDLLTDTEVNDYASRFVANKIRQTVQDPETAERLIPVDLPIGTKRLCSGTNYYETFNRPNVSLISVAKEPIKGITERGMTVGDTHYELDDIIMATGFDAMTGSFLRIKVVGRNGQTLQDHWEGGPRTNLGLMTDGFPNLFFLSGPQTPSVFSNMATTSEMHAEWLARFLKDLGIANLSTIEPTQNSVDAWVDHVTETASKTLYADSRNSWFWGANTPGKPRVFMPYTGGVENYNSFLSNSVNDNYSGFVRA</sequence>
<dbReference type="Pfam" id="PF00743">
    <property type="entry name" value="FMO-like"/>
    <property type="match status" value="1"/>
</dbReference>
<dbReference type="GO" id="GO:0050661">
    <property type="term" value="F:NADP binding"/>
    <property type="evidence" value="ECO:0007669"/>
    <property type="project" value="InterPro"/>
</dbReference>
<proteinExistence type="inferred from homology"/>
<gene>
    <name evidence="9" type="ORF">C8E99_2646</name>
</gene>
<evidence type="ECO:0000256" key="4">
    <source>
        <dbReference type="ARBA" id="ARBA00022827"/>
    </source>
</evidence>